<dbReference type="Proteomes" id="UP000198297">
    <property type="component" value="Unassembled WGS sequence"/>
</dbReference>
<dbReference type="Gene3D" id="3.40.50.150">
    <property type="entry name" value="Vaccinia Virus protein VP39"/>
    <property type="match status" value="2"/>
</dbReference>
<dbReference type="AlphaFoldDB" id="A0A238ULP8"/>
<organism evidence="4 5">
    <name type="scientific">Halorubrum ezzemoulense</name>
    <name type="common">Halorubrum chaoviator</name>
    <dbReference type="NCBI Taxonomy" id="337243"/>
    <lineage>
        <taxon>Archaea</taxon>
        <taxon>Methanobacteriati</taxon>
        <taxon>Methanobacteriota</taxon>
        <taxon>Stenosarchaea group</taxon>
        <taxon>Halobacteria</taxon>
        <taxon>Halobacteriales</taxon>
        <taxon>Haloferacaceae</taxon>
        <taxon>Halorubrum</taxon>
    </lineage>
</organism>
<feature type="domain" description="DNA methylase N-4/N-6" evidence="3">
    <location>
        <begin position="30"/>
        <end position="79"/>
    </location>
</feature>
<sequence>MPADDITEPPEHAVSSPNTPMYNMVRFWGRKPQNLVTSYIEQFTDEGETVLDPFSGSGVTALEALRADRRGIYNDLNPLFRHIARTTAAHVDLDELEDGFDTVMENLRYRRHEVGGADGDAQRSFRWLYETTCRNCGHERARTLETTATRVYSPSPGQASEPISGDGTLDALATEIYDQLSEAERLSHDALVERIDLDEFGDARKSEITRAINQRLFENGYIRIEEDVPNELKYVCPECDASETVPLDEADEAKLDRIGELSPPYYYPDNELVYPNGQDFYTSRPGTERVDKLFTDRNLIALSILRHEIHRLETQEFDRTVVDALLLTFVAILEHVSRMQRPNKKGWAAKNYVIHPENLELNVAHAFRNRFSTVLDGMREANDELNGGDPVGDRGRFIQGDARDLPVDDQSVQYVFTDPEYGDAVQYFELSYMANSWLDSSVNWEDEIVVNPRQEKPRERYEEMLAAAFEEVFRVLESGGHLTVTFHSSELKYWNSLIHAIQQAGFDYVDAVYQVPAQEYTNWINRRKPGTMNGDIYITFRRPETREQPELDFGDIQAVRESILEEAKRVIRLHDGRATYDQLVRGVTLRLIEDNRMHSEQVRDFDYRRLFDDYLERTPDGDAWTTADWAATDEVEYIPLQRRIRWLIESVYAGKEGSAATLDEILSRIFTSLKDAQTPENQEILDVLQSTAEPVEKDGVVYWRRRDSYQQTLAGNTLAEEEGLVDTETQREQLELDHDRIINRLAEFGKSVGYDAWIGDPETDRSEVLRDTQTRLRIPGDFSDTVRERLRNVDLIWFDGETPVAMFEVEHSTDPQDGIVRMGNAYAETGATPRAVSVVPDNRYDRWEKAVTQPALDELTDDNPFRCLTYSKLIELLGGRRSPAERGEERLFELATTPP</sequence>
<dbReference type="GO" id="GO:0032259">
    <property type="term" value="P:methylation"/>
    <property type="evidence" value="ECO:0007669"/>
    <property type="project" value="UniProtKB-KW"/>
</dbReference>
<protein>
    <submittedName>
        <fullName evidence="4">Adenine-specific DNA methylase, contains a Zn-ribbon domain</fullName>
    </submittedName>
</protein>
<evidence type="ECO:0000259" key="3">
    <source>
        <dbReference type="Pfam" id="PF01555"/>
    </source>
</evidence>
<accession>A0A238ULP8</accession>
<dbReference type="EMBL" id="FZNK01000001">
    <property type="protein sequence ID" value="SNR23032.1"/>
    <property type="molecule type" value="Genomic_DNA"/>
</dbReference>
<name>A0A238ULP8_HALEZ</name>
<dbReference type="SUPFAM" id="SSF53335">
    <property type="entry name" value="S-adenosyl-L-methionine-dependent methyltransferases"/>
    <property type="match status" value="1"/>
</dbReference>
<dbReference type="RefSeq" id="WP_089307560.1">
    <property type="nucleotide sequence ID" value="NZ_FZNK01000001.1"/>
</dbReference>
<reference evidence="4 5" key="1">
    <citation type="submission" date="2017-06" db="EMBL/GenBank/DDBJ databases">
        <authorList>
            <person name="Kim H.J."/>
            <person name="Triplett B.A."/>
        </authorList>
    </citation>
    <scope>NUCLEOTIDE SEQUENCE [LARGE SCALE GENOMIC DNA]</scope>
    <source>
        <strain evidence="4 5">DSM 19316</strain>
    </source>
</reference>
<evidence type="ECO:0000313" key="4">
    <source>
        <dbReference type="EMBL" id="SNR23032.1"/>
    </source>
</evidence>
<evidence type="ECO:0000313" key="5">
    <source>
        <dbReference type="Proteomes" id="UP000198297"/>
    </source>
</evidence>
<keyword evidence="2" id="KW-0808">Transferase</keyword>
<evidence type="ECO:0000256" key="1">
    <source>
        <dbReference type="ARBA" id="ARBA00022603"/>
    </source>
</evidence>
<keyword evidence="1 4" id="KW-0489">Methyltransferase</keyword>
<dbReference type="InterPro" id="IPR029063">
    <property type="entry name" value="SAM-dependent_MTases_sf"/>
</dbReference>
<dbReference type="GO" id="GO:0008170">
    <property type="term" value="F:N-methyltransferase activity"/>
    <property type="evidence" value="ECO:0007669"/>
    <property type="project" value="InterPro"/>
</dbReference>
<proteinExistence type="predicted"/>
<dbReference type="Pfam" id="PF01555">
    <property type="entry name" value="N6_N4_Mtase"/>
    <property type="match status" value="1"/>
</dbReference>
<evidence type="ECO:0000256" key="2">
    <source>
        <dbReference type="ARBA" id="ARBA00022679"/>
    </source>
</evidence>
<dbReference type="InterPro" id="IPR002941">
    <property type="entry name" value="DNA_methylase_N4/N6"/>
</dbReference>
<dbReference type="GO" id="GO:0003677">
    <property type="term" value="F:DNA binding"/>
    <property type="evidence" value="ECO:0007669"/>
    <property type="project" value="InterPro"/>
</dbReference>
<gene>
    <name evidence="4" type="ORF">SAMN06266787_10166</name>
</gene>